<evidence type="ECO:0000256" key="11">
    <source>
        <dbReference type="ARBA" id="ARBA00023098"/>
    </source>
</evidence>
<evidence type="ECO:0000256" key="2">
    <source>
        <dbReference type="ARBA" id="ARBA00004760"/>
    </source>
</evidence>
<evidence type="ECO:0000256" key="8">
    <source>
        <dbReference type="ARBA" id="ARBA00022842"/>
    </source>
</evidence>
<feature type="transmembrane region" description="Helical" evidence="13">
    <location>
        <begin position="380"/>
        <end position="399"/>
    </location>
</feature>
<evidence type="ECO:0000256" key="10">
    <source>
        <dbReference type="ARBA" id="ARBA00022989"/>
    </source>
</evidence>
<dbReference type="FunCoup" id="A0A0C3GB14">
    <property type="interactions" value="47"/>
</dbReference>
<feature type="domain" description="Endonuclease/exonuclease/phosphatase" evidence="14">
    <location>
        <begin position="10"/>
        <end position="297"/>
    </location>
</feature>
<dbReference type="GO" id="GO:0046872">
    <property type="term" value="F:metal ion binding"/>
    <property type="evidence" value="ECO:0007669"/>
    <property type="project" value="UniProtKB-KW"/>
</dbReference>
<keyword evidence="9" id="KW-0746">Sphingolipid metabolism</keyword>
<dbReference type="PANTHER" id="PTHR16320:SF24">
    <property type="entry name" value="PHOSPHODIESTERASE, PUTATIVE-RELATED"/>
    <property type="match status" value="1"/>
</dbReference>
<comment type="pathway">
    <text evidence="3">Sphingolipid metabolism.</text>
</comment>
<accession>A0A0C3GB14</accession>
<evidence type="ECO:0000313" key="15">
    <source>
        <dbReference type="EMBL" id="KIM88919.1"/>
    </source>
</evidence>
<evidence type="ECO:0000256" key="6">
    <source>
        <dbReference type="ARBA" id="ARBA00022723"/>
    </source>
</evidence>
<keyword evidence="10 13" id="KW-1133">Transmembrane helix</keyword>
<proteinExistence type="inferred from homology"/>
<evidence type="ECO:0000256" key="1">
    <source>
        <dbReference type="ARBA" id="ARBA00004141"/>
    </source>
</evidence>
<evidence type="ECO:0000256" key="13">
    <source>
        <dbReference type="SAM" id="Phobius"/>
    </source>
</evidence>
<comment type="subcellular location">
    <subcellularLocation>
        <location evidence="1">Membrane</location>
        <topology evidence="1">Multi-pass membrane protein</topology>
    </subcellularLocation>
</comment>
<dbReference type="InterPro" id="IPR038772">
    <property type="entry name" value="Sph/SMPD2-like"/>
</dbReference>
<dbReference type="GO" id="GO:0016020">
    <property type="term" value="C:membrane"/>
    <property type="evidence" value="ECO:0007669"/>
    <property type="project" value="UniProtKB-SubCell"/>
</dbReference>
<comment type="similarity">
    <text evidence="4">Belongs to the neutral sphingomyelinase family.</text>
</comment>
<dbReference type="InterPro" id="IPR036691">
    <property type="entry name" value="Endo/exonu/phosph_ase_sf"/>
</dbReference>
<reference evidence="15 16" key="1">
    <citation type="submission" date="2014-04" db="EMBL/GenBank/DDBJ databases">
        <authorList>
            <consortium name="DOE Joint Genome Institute"/>
            <person name="Kuo A."/>
            <person name="Tarkka M."/>
            <person name="Buscot F."/>
            <person name="Kohler A."/>
            <person name="Nagy L.G."/>
            <person name="Floudas D."/>
            <person name="Copeland A."/>
            <person name="Barry K.W."/>
            <person name="Cichocki N."/>
            <person name="Veneault-Fourrey C."/>
            <person name="LaButti K."/>
            <person name="Lindquist E.A."/>
            <person name="Lipzen A."/>
            <person name="Lundell T."/>
            <person name="Morin E."/>
            <person name="Murat C."/>
            <person name="Sun H."/>
            <person name="Tunlid A."/>
            <person name="Henrissat B."/>
            <person name="Grigoriev I.V."/>
            <person name="Hibbett D.S."/>
            <person name="Martin F."/>
            <person name="Nordberg H.P."/>
            <person name="Cantor M.N."/>
            <person name="Hua S.X."/>
        </authorList>
    </citation>
    <scope>NUCLEOTIDE SEQUENCE [LARGE SCALE GENOMIC DNA]</scope>
    <source>
        <strain evidence="15 16">F 1598</strain>
    </source>
</reference>
<dbReference type="PANTHER" id="PTHR16320">
    <property type="entry name" value="SPHINGOMYELINASE FAMILY MEMBER"/>
    <property type="match status" value="1"/>
</dbReference>
<dbReference type="SUPFAM" id="SSF56219">
    <property type="entry name" value="DNase I-like"/>
    <property type="match status" value="1"/>
</dbReference>
<dbReference type="EMBL" id="KN832976">
    <property type="protein sequence ID" value="KIM88919.1"/>
    <property type="molecule type" value="Genomic_DNA"/>
</dbReference>
<evidence type="ECO:0000256" key="7">
    <source>
        <dbReference type="ARBA" id="ARBA00022801"/>
    </source>
</evidence>
<keyword evidence="5 13" id="KW-0812">Transmembrane</keyword>
<evidence type="ECO:0000256" key="4">
    <source>
        <dbReference type="ARBA" id="ARBA00006335"/>
    </source>
</evidence>
<dbReference type="HOGENOM" id="CLU_034001_2_0_1"/>
<gene>
    <name evidence="15" type="ORF">PILCRDRAFT_813920</name>
</gene>
<dbReference type="Proteomes" id="UP000054166">
    <property type="component" value="Unassembled WGS sequence"/>
</dbReference>
<dbReference type="InterPro" id="IPR005135">
    <property type="entry name" value="Endo/exonuclease/phosphatase"/>
</dbReference>
<reference evidence="16" key="2">
    <citation type="submission" date="2015-01" db="EMBL/GenBank/DDBJ databases">
        <title>Evolutionary Origins and Diversification of the Mycorrhizal Mutualists.</title>
        <authorList>
            <consortium name="DOE Joint Genome Institute"/>
            <consortium name="Mycorrhizal Genomics Consortium"/>
            <person name="Kohler A."/>
            <person name="Kuo A."/>
            <person name="Nagy L.G."/>
            <person name="Floudas D."/>
            <person name="Copeland A."/>
            <person name="Barry K.W."/>
            <person name="Cichocki N."/>
            <person name="Veneault-Fourrey C."/>
            <person name="LaButti K."/>
            <person name="Lindquist E.A."/>
            <person name="Lipzen A."/>
            <person name="Lundell T."/>
            <person name="Morin E."/>
            <person name="Murat C."/>
            <person name="Riley R."/>
            <person name="Ohm R."/>
            <person name="Sun H."/>
            <person name="Tunlid A."/>
            <person name="Henrissat B."/>
            <person name="Grigoriev I.V."/>
            <person name="Hibbett D.S."/>
            <person name="Martin F."/>
        </authorList>
    </citation>
    <scope>NUCLEOTIDE SEQUENCE [LARGE SCALE GENOMIC DNA]</scope>
    <source>
        <strain evidence="16">F 1598</strain>
    </source>
</reference>
<dbReference type="AlphaFoldDB" id="A0A0C3GB14"/>
<protein>
    <recommendedName>
        <fullName evidence="14">Endonuclease/exonuclease/phosphatase domain-containing protein</fullName>
    </recommendedName>
</protein>
<dbReference type="Gene3D" id="3.60.10.10">
    <property type="entry name" value="Endonuclease/exonuclease/phosphatase"/>
    <property type="match status" value="1"/>
</dbReference>
<dbReference type="STRING" id="765440.A0A0C3GB14"/>
<dbReference type="GO" id="GO:0004767">
    <property type="term" value="F:sphingomyelin phosphodiesterase activity"/>
    <property type="evidence" value="ECO:0007669"/>
    <property type="project" value="InterPro"/>
</dbReference>
<keyword evidence="7" id="KW-0378">Hydrolase</keyword>
<evidence type="ECO:0000259" key="14">
    <source>
        <dbReference type="Pfam" id="PF03372"/>
    </source>
</evidence>
<evidence type="ECO:0000256" key="3">
    <source>
        <dbReference type="ARBA" id="ARBA00004991"/>
    </source>
</evidence>
<organism evidence="15 16">
    <name type="scientific">Piloderma croceum (strain F 1598)</name>
    <dbReference type="NCBI Taxonomy" id="765440"/>
    <lineage>
        <taxon>Eukaryota</taxon>
        <taxon>Fungi</taxon>
        <taxon>Dikarya</taxon>
        <taxon>Basidiomycota</taxon>
        <taxon>Agaricomycotina</taxon>
        <taxon>Agaricomycetes</taxon>
        <taxon>Agaricomycetidae</taxon>
        <taxon>Atheliales</taxon>
        <taxon>Atheliaceae</taxon>
        <taxon>Piloderma</taxon>
    </lineage>
</organism>
<feature type="transmembrane region" description="Helical" evidence="13">
    <location>
        <begin position="354"/>
        <end position="374"/>
    </location>
</feature>
<keyword evidence="12 13" id="KW-0472">Membrane</keyword>
<keyword evidence="16" id="KW-1185">Reference proteome</keyword>
<evidence type="ECO:0000256" key="12">
    <source>
        <dbReference type="ARBA" id="ARBA00023136"/>
    </source>
</evidence>
<keyword evidence="8" id="KW-0460">Magnesium</keyword>
<dbReference type="InParanoid" id="A0A0C3GB14"/>
<keyword evidence="6" id="KW-0479">Metal-binding</keyword>
<keyword evidence="11" id="KW-0443">Lipid metabolism</keyword>
<sequence>MQPESQIRVLSLNCWGLKFVAKQRNERIAAIAAELAKSDYDIIALQELWVFADYEHVRDSISDRLPYAKFFYSGALGAGLAIFSRFAIIGTSVHPYSLNGTPIDVIAGDWFVGKAAASVLITHPVLGEVQIFNTHFFAKGGEGGPEHHRAHRLVNAWEFAKLAKQAAELGRYVIAAGDFNSIPTSLPMTIIRDHAALTDAWDVSHSTTSSSSSSVDMTSPHDMINHFGVTADSPVNSYSAGKPLDSHARKFLGKRLDYIFYRQPNRHPTKQHELSCSDTKVVFTDLVPGHKCSFSDHFGLEATLDIRIPDSDKGYPSDLRSHTETTLTSTSIETIIQALSSCHHFSGNRSSRELTIFGLCILLLLALIIGSTWLPRSWTNSIFVLFTIFISWLATTMFYEGFLYGRWELNALMNVIEELEIYRNQLDMKNKTFERWKLE</sequence>
<comment type="pathway">
    <text evidence="2">Lipid metabolism; sphingolipid metabolism.</text>
</comment>
<name>A0A0C3GB14_PILCF</name>
<dbReference type="Pfam" id="PF03372">
    <property type="entry name" value="Exo_endo_phos"/>
    <property type="match status" value="1"/>
</dbReference>
<evidence type="ECO:0000256" key="9">
    <source>
        <dbReference type="ARBA" id="ARBA00022919"/>
    </source>
</evidence>
<dbReference type="GO" id="GO:0006665">
    <property type="term" value="P:sphingolipid metabolic process"/>
    <property type="evidence" value="ECO:0007669"/>
    <property type="project" value="UniProtKB-KW"/>
</dbReference>
<dbReference type="OrthoDB" id="387657at2759"/>
<evidence type="ECO:0000256" key="5">
    <source>
        <dbReference type="ARBA" id="ARBA00022692"/>
    </source>
</evidence>
<evidence type="ECO:0000313" key="16">
    <source>
        <dbReference type="Proteomes" id="UP000054166"/>
    </source>
</evidence>